<evidence type="ECO:0000256" key="3">
    <source>
        <dbReference type="ARBA" id="ARBA00022475"/>
    </source>
</evidence>
<dbReference type="Gene3D" id="3.40.50.300">
    <property type="entry name" value="P-loop containing nucleotide triphosphate hydrolases"/>
    <property type="match status" value="2"/>
</dbReference>
<dbReference type="PANTHER" id="PTHR43790">
    <property type="entry name" value="CARBOHYDRATE TRANSPORT ATP-BINDING PROTEIN MG119-RELATED"/>
    <property type="match status" value="1"/>
</dbReference>
<dbReference type="Pfam" id="PF00005">
    <property type="entry name" value="ABC_tran"/>
    <property type="match status" value="2"/>
</dbReference>
<feature type="domain" description="ABC transporter" evidence="9">
    <location>
        <begin position="8"/>
        <end position="242"/>
    </location>
</feature>
<gene>
    <name evidence="10" type="ORF">GTO91_05825</name>
</gene>
<dbReference type="FunFam" id="3.40.50.300:FF:000127">
    <property type="entry name" value="Ribose import ATP-binding protein RbsA"/>
    <property type="match status" value="1"/>
</dbReference>
<dbReference type="InterPro" id="IPR003593">
    <property type="entry name" value="AAA+_ATPase"/>
</dbReference>
<name>A0A845KZL0_9FIRM</name>
<dbReference type="InterPro" id="IPR003439">
    <property type="entry name" value="ABC_transporter-like_ATP-bd"/>
</dbReference>
<dbReference type="RefSeq" id="WP_161256246.1">
    <property type="nucleotide sequence ID" value="NZ_WXEY01000004.1"/>
</dbReference>
<dbReference type="AlphaFoldDB" id="A0A845KZL0"/>
<dbReference type="EMBL" id="WXEY01000004">
    <property type="protein sequence ID" value="MZP29223.1"/>
    <property type="molecule type" value="Genomic_DNA"/>
</dbReference>
<reference evidence="10 11" key="1">
    <citation type="submission" date="2020-01" db="EMBL/GenBank/DDBJ databases">
        <title>Whole-genome sequence of Heliobacterium undosum DSM 13378.</title>
        <authorList>
            <person name="Kyndt J.A."/>
            <person name="Meyer T.E."/>
        </authorList>
    </citation>
    <scope>NUCLEOTIDE SEQUENCE [LARGE SCALE GENOMIC DNA]</scope>
    <source>
        <strain evidence="10 11">DSM 13378</strain>
    </source>
</reference>
<evidence type="ECO:0000313" key="11">
    <source>
        <dbReference type="Proteomes" id="UP000463470"/>
    </source>
</evidence>
<sequence length="511" mass="55541">MTEPIRQLEMRDITKRFPGVLSNDRVNIEVRAGEVLALLGENGAGKTTLMNVLYGLYAPEEGQILLNGRPVTIGSPKKAIELGIGMVHQHFMLVPTLTVAENVALGLEGQGIFLKLNDVSDRIRAISAEYGITVNPDAYVWQLSVGEQQRVEIVKALFRGASLLILDEPTAVLTPQEAEELVKVLRRMAERGGALIIISHKLHEVMAVSDRVTVLRDGRVAATLRTADTSPEELAQQMVGREMHVWERQPAKAVGQALLELRNLTATSDKGTPALRGVDLNIRAGEIVGIAGVSGNGQKELAEVIAGLRAVTGGEVLLKGRNVANCSPREILKAGLGYVPEDRLHVGTIPSFSNWENLILKDHGDAPYARRFMLQGKTIREICGRLIGDYGVKTPDQDTWTGRLSGGNIQRLILAREITREPAVLVAAYPTRGLDIGATEYVHTKLMEIRDKGMGILLISEDLEELMNLSDRIAVLYEGRLVAVMDGAEADENRLGLLMAGMEATAGLQSA</sequence>
<comment type="caution">
    <text evidence="10">The sequence shown here is derived from an EMBL/GenBank/DDBJ whole genome shotgun (WGS) entry which is preliminary data.</text>
</comment>
<keyword evidence="6 10" id="KW-0067">ATP-binding</keyword>
<evidence type="ECO:0000259" key="9">
    <source>
        <dbReference type="PROSITE" id="PS50893"/>
    </source>
</evidence>
<evidence type="ECO:0000256" key="6">
    <source>
        <dbReference type="ARBA" id="ARBA00022840"/>
    </source>
</evidence>
<dbReference type="InterPro" id="IPR017871">
    <property type="entry name" value="ABC_transporter-like_CS"/>
</dbReference>
<keyword evidence="3" id="KW-1003">Cell membrane</keyword>
<keyword evidence="11" id="KW-1185">Reference proteome</keyword>
<evidence type="ECO:0000256" key="4">
    <source>
        <dbReference type="ARBA" id="ARBA00022737"/>
    </source>
</evidence>
<evidence type="ECO:0000313" key="10">
    <source>
        <dbReference type="EMBL" id="MZP29223.1"/>
    </source>
</evidence>
<dbReference type="CDD" id="cd03216">
    <property type="entry name" value="ABC_Carb_Monos_I"/>
    <property type="match status" value="1"/>
</dbReference>
<keyword evidence="4" id="KW-0677">Repeat</keyword>
<dbReference type="Proteomes" id="UP000463470">
    <property type="component" value="Unassembled WGS sequence"/>
</dbReference>
<dbReference type="InterPro" id="IPR050107">
    <property type="entry name" value="ABC_carbohydrate_import_ATPase"/>
</dbReference>
<dbReference type="CDD" id="cd03215">
    <property type="entry name" value="ABC_Carb_Monos_II"/>
    <property type="match status" value="1"/>
</dbReference>
<dbReference type="GO" id="GO:0005524">
    <property type="term" value="F:ATP binding"/>
    <property type="evidence" value="ECO:0007669"/>
    <property type="project" value="UniProtKB-KW"/>
</dbReference>
<dbReference type="GO" id="GO:0016887">
    <property type="term" value="F:ATP hydrolysis activity"/>
    <property type="evidence" value="ECO:0007669"/>
    <property type="project" value="InterPro"/>
</dbReference>
<feature type="domain" description="ABC transporter" evidence="9">
    <location>
        <begin position="259"/>
        <end position="503"/>
    </location>
</feature>
<dbReference type="GO" id="GO:0005886">
    <property type="term" value="C:plasma membrane"/>
    <property type="evidence" value="ECO:0007669"/>
    <property type="project" value="UniProtKB-SubCell"/>
</dbReference>
<dbReference type="PROSITE" id="PS50893">
    <property type="entry name" value="ABC_TRANSPORTER_2"/>
    <property type="match status" value="2"/>
</dbReference>
<dbReference type="SUPFAM" id="SSF52540">
    <property type="entry name" value="P-loop containing nucleoside triphosphate hydrolases"/>
    <property type="match status" value="2"/>
</dbReference>
<dbReference type="PANTHER" id="PTHR43790:SF4">
    <property type="entry name" value="GUANOSINE IMPORT ATP-BINDING PROTEIN NUPO"/>
    <property type="match status" value="1"/>
</dbReference>
<evidence type="ECO:0000256" key="5">
    <source>
        <dbReference type="ARBA" id="ARBA00022741"/>
    </source>
</evidence>
<evidence type="ECO:0000256" key="1">
    <source>
        <dbReference type="ARBA" id="ARBA00004202"/>
    </source>
</evidence>
<keyword evidence="7" id="KW-1278">Translocase</keyword>
<dbReference type="InterPro" id="IPR027417">
    <property type="entry name" value="P-loop_NTPase"/>
</dbReference>
<evidence type="ECO:0000256" key="8">
    <source>
        <dbReference type="ARBA" id="ARBA00023136"/>
    </source>
</evidence>
<dbReference type="PROSITE" id="PS00211">
    <property type="entry name" value="ABC_TRANSPORTER_1"/>
    <property type="match status" value="2"/>
</dbReference>
<dbReference type="OrthoDB" id="9771863at2"/>
<proteinExistence type="predicted"/>
<organism evidence="10 11">
    <name type="scientific">Heliomicrobium undosum</name>
    <dbReference type="NCBI Taxonomy" id="121734"/>
    <lineage>
        <taxon>Bacteria</taxon>
        <taxon>Bacillati</taxon>
        <taxon>Bacillota</taxon>
        <taxon>Clostridia</taxon>
        <taxon>Eubacteriales</taxon>
        <taxon>Heliobacteriaceae</taxon>
        <taxon>Heliomicrobium</taxon>
    </lineage>
</organism>
<keyword evidence="2" id="KW-0813">Transport</keyword>
<keyword evidence="8" id="KW-0472">Membrane</keyword>
<keyword evidence="5" id="KW-0547">Nucleotide-binding</keyword>
<dbReference type="SMART" id="SM00382">
    <property type="entry name" value="AAA"/>
    <property type="match status" value="2"/>
</dbReference>
<accession>A0A845KZL0</accession>
<protein>
    <submittedName>
        <fullName evidence="10">ATP-binding cassette domain-containing protein</fullName>
    </submittedName>
</protein>
<evidence type="ECO:0000256" key="2">
    <source>
        <dbReference type="ARBA" id="ARBA00022448"/>
    </source>
</evidence>
<evidence type="ECO:0000256" key="7">
    <source>
        <dbReference type="ARBA" id="ARBA00022967"/>
    </source>
</evidence>
<comment type="subcellular location">
    <subcellularLocation>
        <location evidence="1">Cell membrane</location>
        <topology evidence="1">Peripheral membrane protein</topology>
    </subcellularLocation>
</comment>